<feature type="transmembrane region" description="Helical" evidence="6">
    <location>
        <begin position="331"/>
        <end position="354"/>
    </location>
</feature>
<evidence type="ECO:0000256" key="3">
    <source>
        <dbReference type="ARBA" id="ARBA00022692"/>
    </source>
</evidence>
<evidence type="ECO:0000256" key="5">
    <source>
        <dbReference type="ARBA" id="ARBA00023136"/>
    </source>
</evidence>
<feature type="transmembrane region" description="Helical" evidence="6">
    <location>
        <begin position="418"/>
        <end position="440"/>
    </location>
</feature>
<proteinExistence type="predicted"/>
<feature type="transmembrane region" description="Helical" evidence="6">
    <location>
        <begin position="281"/>
        <end position="310"/>
    </location>
</feature>
<evidence type="ECO:0000313" key="9">
    <source>
        <dbReference type="EMBL" id="MBS2210009.1"/>
    </source>
</evidence>
<evidence type="ECO:0000259" key="7">
    <source>
        <dbReference type="Pfam" id="PF02687"/>
    </source>
</evidence>
<dbReference type="EMBL" id="JAGUCN010000001">
    <property type="protein sequence ID" value="MBS2210009.1"/>
    <property type="molecule type" value="Genomic_DNA"/>
</dbReference>
<organism evidence="9 10">
    <name type="scientific">Carboxylicivirga mesophila</name>
    <dbReference type="NCBI Taxonomy" id="1166478"/>
    <lineage>
        <taxon>Bacteria</taxon>
        <taxon>Pseudomonadati</taxon>
        <taxon>Bacteroidota</taxon>
        <taxon>Bacteroidia</taxon>
        <taxon>Marinilabiliales</taxon>
        <taxon>Marinilabiliaceae</taxon>
        <taxon>Carboxylicivirga</taxon>
    </lineage>
</organism>
<name>A0ABS5K4S5_9BACT</name>
<dbReference type="RefSeq" id="WP_212224155.1">
    <property type="nucleotide sequence ID" value="NZ_JAGUCN010000001.1"/>
</dbReference>
<keyword evidence="10" id="KW-1185">Reference proteome</keyword>
<reference evidence="9 10" key="1">
    <citation type="journal article" date="2014" name="Int. J. Syst. Evol. Microbiol.">
        <title>Carboxylicivirga gen. nov. in the family Marinilabiliaceae with two novel species, Carboxylicivirga mesophila sp. nov. and Carboxylicivirga taeanensis sp. nov., and reclassification of Cytophaga fermentans as Saccharicrinis fermentans gen. nov., comb. nov.</title>
        <authorList>
            <person name="Yang S.H."/>
            <person name="Seo H.S."/>
            <person name="Woo J.H."/>
            <person name="Oh H.M."/>
            <person name="Jang H."/>
            <person name="Lee J.H."/>
            <person name="Kim S.J."/>
            <person name="Kwon K.K."/>
        </authorList>
    </citation>
    <scope>NUCLEOTIDE SEQUENCE [LARGE SCALE GENOMIC DNA]</scope>
    <source>
        <strain evidence="9 10">JCM 18290</strain>
    </source>
</reference>
<feature type="transmembrane region" description="Helical" evidence="6">
    <location>
        <begin position="764"/>
        <end position="787"/>
    </location>
</feature>
<evidence type="ECO:0000256" key="4">
    <source>
        <dbReference type="ARBA" id="ARBA00022989"/>
    </source>
</evidence>
<accession>A0ABS5K4S5</accession>
<feature type="domain" description="ABC3 transporter permease C-terminal" evidence="7">
    <location>
        <begin position="684"/>
        <end position="794"/>
    </location>
</feature>
<feature type="domain" description="MacB-like periplasmic core" evidence="8">
    <location>
        <begin position="23"/>
        <end position="243"/>
    </location>
</feature>
<feature type="domain" description="ABC3 transporter permease C-terminal" evidence="7">
    <location>
        <begin position="287"/>
        <end position="401"/>
    </location>
</feature>
<dbReference type="Proteomes" id="UP000721861">
    <property type="component" value="Unassembled WGS sequence"/>
</dbReference>
<keyword evidence="3 6" id="KW-0812">Transmembrane</keyword>
<evidence type="ECO:0000256" key="2">
    <source>
        <dbReference type="ARBA" id="ARBA00022475"/>
    </source>
</evidence>
<keyword evidence="5 6" id="KW-0472">Membrane</keyword>
<comment type="caution">
    <text evidence="9">The sequence shown here is derived from an EMBL/GenBank/DDBJ whole genome shotgun (WGS) entry which is preliminary data.</text>
</comment>
<dbReference type="InterPro" id="IPR025857">
    <property type="entry name" value="MacB_PCD"/>
</dbReference>
<dbReference type="InterPro" id="IPR050250">
    <property type="entry name" value="Macrolide_Exporter_MacB"/>
</dbReference>
<gene>
    <name evidence="9" type="ORF">KEM09_01250</name>
</gene>
<dbReference type="InterPro" id="IPR003838">
    <property type="entry name" value="ABC3_permease_C"/>
</dbReference>
<evidence type="ECO:0000259" key="8">
    <source>
        <dbReference type="Pfam" id="PF12704"/>
    </source>
</evidence>
<evidence type="ECO:0000256" key="1">
    <source>
        <dbReference type="ARBA" id="ARBA00004651"/>
    </source>
</evidence>
<dbReference type="PANTHER" id="PTHR30572">
    <property type="entry name" value="MEMBRANE COMPONENT OF TRANSPORTER-RELATED"/>
    <property type="match status" value="1"/>
</dbReference>
<dbReference type="Pfam" id="PF02687">
    <property type="entry name" value="FtsX"/>
    <property type="match status" value="2"/>
</dbReference>
<dbReference type="PANTHER" id="PTHR30572:SF18">
    <property type="entry name" value="ABC-TYPE MACROLIDE FAMILY EXPORT SYSTEM PERMEASE COMPONENT 2"/>
    <property type="match status" value="1"/>
</dbReference>
<feature type="transmembrane region" description="Helical" evidence="6">
    <location>
        <begin position="20"/>
        <end position="44"/>
    </location>
</feature>
<protein>
    <submittedName>
        <fullName evidence="9">ABC transporter permease</fullName>
    </submittedName>
</protein>
<feature type="transmembrane region" description="Helical" evidence="6">
    <location>
        <begin position="722"/>
        <end position="744"/>
    </location>
</feature>
<keyword evidence="2" id="KW-1003">Cell membrane</keyword>
<comment type="subcellular location">
    <subcellularLocation>
        <location evidence="1">Cell membrane</location>
        <topology evidence="1">Multi-pass membrane protein</topology>
    </subcellularLocation>
</comment>
<feature type="transmembrane region" description="Helical" evidence="6">
    <location>
        <begin position="374"/>
        <end position="397"/>
    </location>
</feature>
<keyword evidence="4 6" id="KW-1133">Transmembrane helix</keyword>
<evidence type="ECO:0000313" key="10">
    <source>
        <dbReference type="Proteomes" id="UP000721861"/>
    </source>
</evidence>
<dbReference type="Pfam" id="PF12704">
    <property type="entry name" value="MacB_PCD"/>
    <property type="match status" value="1"/>
</dbReference>
<sequence length="801" mass="89842">MQHAIKLALRKLFVKGQYTFTRTISLAVGLAFGMLILSEVFYYYSYDGFYPDADRIYTVQSSFKRDKETGEFENYSNVSGAIAPGIKAEVPGVESATRLNSIGTHVVYDQLKRGYKAEVVLADEHWGDVVPRPMISGHPAKILARPMACMVSSELAEAMGGDVIGQVIELKRYPGKQLTVQGEFEALPENTNYNYDILVSMVSITEFFSWDGSTNWLGNDRYMAYVKLQPGISPNDLAPALRKMQEKHQDIERLEEEQGGMVLKYVLKPIKSIYKDNHKDMLVILSTIALAVLFVSLMNYFLLTLSILVNRAKSSAIYKTCGAQVNDIRQLIFVESLTLFVLALTLASLLLWVFKPFAEAQLGHSLTAAVNPGVLWPLMGVLAIWLVLMSYLPARYFSRIPVATAFRSYRQKKNSWKLGLLALQLVGASFILTLMVIVTLQYEQMRKADHGYDTEGIYYGATTAMNGSQVQMIINELNAMAEVEQVSLGYSVPIRYASGNNVLSPDGHRELFNVADFYEVDEHYFSMLGIPITQGHSFASEMASTNNVMISQKAADLLEVYNNWTDGVAGKPLTITEHGATTIQGTYPDFVIGPLSRPDDRPSVFFYKPQHLFIQEKNQHPFMSMTILVKVHSSTQAGMKDKIATVFNKVLPQKDAEIKSLAEEQLISYADEKGFRNAMLAGNFVILLITIIGLIGYTTNEATRRQKELAIRRINGAKMSDLVQYFVLELQYMAIPAVLLGLVGSWYTASKWMQNFAYKIPLNWMLFLMCSFIVLLTVAAVAVVNYLRIGNRNPVEALRYE</sequence>
<feature type="transmembrane region" description="Helical" evidence="6">
    <location>
        <begin position="678"/>
        <end position="697"/>
    </location>
</feature>
<evidence type="ECO:0000256" key="6">
    <source>
        <dbReference type="SAM" id="Phobius"/>
    </source>
</evidence>